<dbReference type="PANTHER" id="PTHR30619:SF7">
    <property type="entry name" value="BETA-LACTAMASE DOMAIN PROTEIN"/>
    <property type="match status" value="1"/>
</dbReference>
<proteinExistence type="predicted"/>
<dbReference type="InterPro" id="IPR001279">
    <property type="entry name" value="Metallo-B-lactamas"/>
</dbReference>
<name>A0A1F8F7B9_9BACT</name>
<dbReference type="Gene3D" id="3.60.15.10">
    <property type="entry name" value="Ribonuclease Z/Hydroxyacylglutathione hydrolase-like"/>
    <property type="match status" value="1"/>
</dbReference>
<protein>
    <recommendedName>
        <fullName evidence="1">Metallo-beta-lactamase domain-containing protein</fullName>
    </recommendedName>
</protein>
<accession>A0A1F8F7B9</accession>
<dbReference type="CDD" id="cd07731">
    <property type="entry name" value="ComA-like_MBL-fold"/>
    <property type="match status" value="1"/>
</dbReference>
<dbReference type="InterPro" id="IPR036866">
    <property type="entry name" value="RibonucZ/Hydroxyglut_hydro"/>
</dbReference>
<dbReference type="AlphaFoldDB" id="A0A1F8F7B9"/>
<dbReference type="SMART" id="SM00849">
    <property type="entry name" value="Lactamase_B"/>
    <property type="match status" value="1"/>
</dbReference>
<dbReference type="PANTHER" id="PTHR30619">
    <property type="entry name" value="DNA INTERNALIZATION/COMPETENCE PROTEIN COMEC/REC2"/>
    <property type="match status" value="1"/>
</dbReference>
<dbReference type="EMBL" id="MGJO01000033">
    <property type="protein sequence ID" value="OGN09047.1"/>
    <property type="molecule type" value="Genomic_DNA"/>
</dbReference>
<feature type="domain" description="Metallo-beta-lactamase" evidence="1">
    <location>
        <begin position="44"/>
        <end position="246"/>
    </location>
</feature>
<dbReference type="Proteomes" id="UP000178908">
    <property type="component" value="Unassembled WGS sequence"/>
</dbReference>
<gene>
    <name evidence="2" type="ORF">A3C61_02180</name>
</gene>
<dbReference type="SUPFAM" id="SSF56281">
    <property type="entry name" value="Metallo-hydrolase/oxidoreductase"/>
    <property type="match status" value="1"/>
</dbReference>
<dbReference type="InterPro" id="IPR052159">
    <property type="entry name" value="Competence_DNA_uptake"/>
</dbReference>
<reference evidence="2 3" key="1">
    <citation type="journal article" date="2016" name="Nat. Commun.">
        <title>Thousands of microbial genomes shed light on interconnected biogeochemical processes in an aquifer system.</title>
        <authorList>
            <person name="Anantharaman K."/>
            <person name="Brown C.T."/>
            <person name="Hug L.A."/>
            <person name="Sharon I."/>
            <person name="Castelle C.J."/>
            <person name="Probst A.J."/>
            <person name="Thomas B.C."/>
            <person name="Singh A."/>
            <person name="Wilkins M.J."/>
            <person name="Karaoz U."/>
            <person name="Brodie E.L."/>
            <person name="Williams K.H."/>
            <person name="Hubbard S.S."/>
            <person name="Banfield J.F."/>
        </authorList>
    </citation>
    <scope>NUCLEOTIDE SEQUENCE [LARGE SCALE GENOMIC DNA]</scope>
</reference>
<evidence type="ECO:0000313" key="3">
    <source>
        <dbReference type="Proteomes" id="UP000178908"/>
    </source>
</evidence>
<dbReference type="Pfam" id="PF00753">
    <property type="entry name" value="Lactamase_B"/>
    <property type="match status" value="1"/>
</dbReference>
<evidence type="ECO:0000313" key="2">
    <source>
        <dbReference type="EMBL" id="OGN09047.1"/>
    </source>
</evidence>
<sequence length="291" mass="31808">MQNRRLSLIHLVIILCLSVFALSTNSIASQKDGLLKVYFLDIGQGDVIFIESPSGQQVLIDGGPDNKILSKLGEVMSFYDKDIDLVVMTHPDADHASGLVDVLDRYEIKNIVFSDIINDKALYQSWKGAVSQEGADVIDPVAGKVIDLGDGVTLVIISPLESIVGKTVKEGETNNNSVVVMLKYKDLEVLLTGDLETKGERAIMLDGINIDVDVLKVAHHGSKTSTSEEFISATTPEVAIIQVGAKNRYGHPTQEVLNRLENFGIKYYRNDVDGDIELVSDGINYQINAHP</sequence>
<organism evidence="2 3">
    <name type="scientific">Candidatus Yanofskybacteria bacterium RIFCSPHIGHO2_02_FULL_39_10</name>
    <dbReference type="NCBI Taxonomy" id="1802674"/>
    <lineage>
        <taxon>Bacteria</taxon>
        <taxon>Candidatus Yanofskyibacteriota</taxon>
    </lineage>
</organism>
<evidence type="ECO:0000259" key="1">
    <source>
        <dbReference type="SMART" id="SM00849"/>
    </source>
</evidence>
<dbReference type="InterPro" id="IPR035681">
    <property type="entry name" value="ComA-like_MBL"/>
</dbReference>
<comment type="caution">
    <text evidence="2">The sequence shown here is derived from an EMBL/GenBank/DDBJ whole genome shotgun (WGS) entry which is preliminary data.</text>
</comment>